<dbReference type="PANTHER" id="PTHR22911">
    <property type="entry name" value="ACYL-MALONYL CONDENSING ENZYME-RELATED"/>
    <property type="match status" value="1"/>
</dbReference>
<feature type="transmembrane region" description="Helical" evidence="1">
    <location>
        <begin position="112"/>
        <end position="129"/>
    </location>
</feature>
<dbReference type="GO" id="GO:0016020">
    <property type="term" value="C:membrane"/>
    <property type="evidence" value="ECO:0007669"/>
    <property type="project" value="InterPro"/>
</dbReference>
<dbReference type="Pfam" id="PF00892">
    <property type="entry name" value="EamA"/>
    <property type="match status" value="2"/>
</dbReference>
<dbReference type="EMBL" id="MTJN01000002">
    <property type="protein sequence ID" value="OOV08039.1"/>
    <property type="molecule type" value="Genomic_DNA"/>
</dbReference>
<organism evidence="3 4">
    <name type="scientific">Rhodoferax fermentans</name>
    <dbReference type="NCBI Taxonomy" id="28066"/>
    <lineage>
        <taxon>Bacteria</taxon>
        <taxon>Pseudomonadati</taxon>
        <taxon>Pseudomonadota</taxon>
        <taxon>Betaproteobacteria</taxon>
        <taxon>Burkholderiales</taxon>
        <taxon>Comamonadaceae</taxon>
        <taxon>Rhodoferax</taxon>
    </lineage>
</organism>
<dbReference type="AlphaFoldDB" id="A0A1T1AVA1"/>
<dbReference type="PANTHER" id="PTHR22911:SF103">
    <property type="entry name" value="BLR2811 PROTEIN"/>
    <property type="match status" value="1"/>
</dbReference>
<dbReference type="STRING" id="28066.RF819_16095"/>
<evidence type="ECO:0000313" key="4">
    <source>
        <dbReference type="Proteomes" id="UP000190750"/>
    </source>
</evidence>
<reference evidence="3 4" key="1">
    <citation type="submission" date="2017-01" db="EMBL/GenBank/DDBJ databases">
        <title>Genome sequencing of Rhodoferax fermentans JCM 7819.</title>
        <authorList>
            <person name="Kim Y.J."/>
            <person name="Farh M.E.-A."/>
            <person name="Yang D.-C."/>
        </authorList>
    </citation>
    <scope>NUCLEOTIDE SEQUENCE [LARGE SCALE GENOMIC DNA]</scope>
    <source>
        <strain evidence="3 4">JCM 7819</strain>
    </source>
</reference>
<dbReference type="RefSeq" id="WP_078365905.1">
    <property type="nucleotide sequence ID" value="NZ_NRRK01000002.1"/>
</dbReference>
<evidence type="ECO:0000256" key="1">
    <source>
        <dbReference type="SAM" id="Phobius"/>
    </source>
</evidence>
<feature type="transmembrane region" description="Helical" evidence="1">
    <location>
        <begin position="57"/>
        <end position="78"/>
    </location>
</feature>
<feature type="transmembrane region" description="Helical" evidence="1">
    <location>
        <begin position="197"/>
        <end position="214"/>
    </location>
</feature>
<feature type="transmembrane region" description="Helical" evidence="1">
    <location>
        <begin position="84"/>
        <end position="105"/>
    </location>
</feature>
<evidence type="ECO:0000259" key="2">
    <source>
        <dbReference type="Pfam" id="PF00892"/>
    </source>
</evidence>
<dbReference type="OrthoDB" id="8584557at2"/>
<gene>
    <name evidence="3" type="ORF">RF819_16095</name>
</gene>
<dbReference type="InterPro" id="IPR000620">
    <property type="entry name" value="EamA_dom"/>
</dbReference>
<comment type="caution">
    <text evidence="3">The sequence shown here is derived from an EMBL/GenBank/DDBJ whole genome shotgun (WGS) entry which is preliminary data.</text>
</comment>
<keyword evidence="1" id="KW-0472">Membrane</keyword>
<name>A0A1T1AVA1_RHOFE</name>
<proteinExistence type="predicted"/>
<feature type="domain" description="EamA" evidence="2">
    <location>
        <begin position="138"/>
        <end position="265"/>
    </location>
</feature>
<feature type="transmembrane region" description="Helical" evidence="1">
    <location>
        <begin position="135"/>
        <end position="157"/>
    </location>
</feature>
<feature type="domain" description="EamA" evidence="2">
    <location>
        <begin position="1"/>
        <end position="128"/>
    </location>
</feature>
<dbReference type="InterPro" id="IPR037185">
    <property type="entry name" value="EmrE-like"/>
</dbReference>
<feature type="transmembrane region" description="Helical" evidence="1">
    <location>
        <begin position="226"/>
        <end position="245"/>
    </location>
</feature>
<keyword evidence="4" id="KW-1185">Reference proteome</keyword>
<dbReference type="SUPFAM" id="SSF103481">
    <property type="entry name" value="Multidrug resistance efflux transporter EmrE"/>
    <property type="match status" value="2"/>
</dbReference>
<accession>A0A1T1AVA1</accession>
<feature type="transmembrane region" description="Helical" evidence="1">
    <location>
        <begin position="29"/>
        <end position="45"/>
    </location>
</feature>
<feature type="transmembrane region" description="Helical" evidence="1">
    <location>
        <begin position="251"/>
        <end position="268"/>
    </location>
</feature>
<keyword evidence="1" id="KW-0812">Transmembrane</keyword>
<protein>
    <submittedName>
        <fullName evidence="3">EamA family transporter</fullName>
    </submittedName>
</protein>
<feature type="transmembrane region" description="Helical" evidence="1">
    <location>
        <begin position="169"/>
        <end position="191"/>
    </location>
</feature>
<evidence type="ECO:0000313" key="3">
    <source>
        <dbReference type="EMBL" id="OOV08039.1"/>
    </source>
</evidence>
<sequence>MLVAVGFFAFMDTILKVLSTHYPALQVAALRGWVALPLILVWIQWRGSWHTLLRIRWPLHLLRGVLGICMLSLFTFGVKQLPLANAYTLFFIAPILITLLAAPVLREKVPRAHWWSVLAGMVGVVVALRPGTDGLVSWGGLAVLAAAVCYAVAAVAARLSSRTDSNESMMLWIMVMVALGAGALAAPNWVTIRTDDLWLLAALALAGFGGQLAITEAFRHGQASAVAPFEYTALAWGLGVDWLIWDTLPDHYTLLGGAIIIASGLYVVRHERKAAAVLIERP</sequence>
<keyword evidence="1" id="KW-1133">Transmembrane helix</keyword>
<dbReference type="Proteomes" id="UP000190750">
    <property type="component" value="Unassembled WGS sequence"/>
</dbReference>